<evidence type="ECO:0000256" key="6">
    <source>
        <dbReference type="ARBA" id="ARBA00022853"/>
    </source>
</evidence>
<dbReference type="SMART" id="SM00320">
    <property type="entry name" value="WD40"/>
    <property type="match status" value="6"/>
</dbReference>
<comment type="subcellular location">
    <subcellularLocation>
        <location evidence="1">Nucleus</location>
    </subcellularLocation>
</comment>
<dbReference type="GO" id="GO:0006281">
    <property type="term" value="P:DNA repair"/>
    <property type="evidence" value="ECO:0007669"/>
    <property type="project" value="UniProtKB-KW"/>
</dbReference>
<evidence type="ECO:0000256" key="2">
    <source>
        <dbReference type="ARBA" id="ARBA00007306"/>
    </source>
</evidence>
<dbReference type="InterPro" id="IPR015943">
    <property type="entry name" value="WD40/YVTN_repeat-like_dom_sf"/>
</dbReference>
<dbReference type="EMBL" id="LXTC01000001">
    <property type="protein sequence ID" value="OBA23943.1"/>
    <property type="molecule type" value="Genomic_DNA"/>
</dbReference>
<dbReference type="Proteomes" id="UP000092555">
    <property type="component" value="Unassembled WGS sequence"/>
</dbReference>
<evidence type="ECO:0000256" key="9">
    <source>
        <dbReference type="PROSITE-ProRule" id="PRU00221"/>
    </source>
</evidence>
<dbReference type="GO" id="GO:0005634">
    <property type="term" value="C:nucleus"/>
    <property type="evidence" value="ECO:0007669"/>
    <property type="project" value="UniProtKB-SubCell"/>
</dbReference>
<gene>
    <name evidence="11" type="ORF">METBIDRAFT_14740</name>
</gene>
<dbReference type="Gene3D" id="2.130.10.10">
    <property type="entry name" value="YVTN repeat-like/Quinoprotein amine dehydrogenase"/>
    <property type="match status" value="2"/>
</dbReference>
<feature type="non-terminal residue" evidence="11">
    <location>
        <position position="395"/>
    </location>
</feature>
<comment type="caution">
    <text evidence="11">The sequence shown here is derived from an EMBL/GenBank/DDBJ whole genome shotgun (WGS) entry which is preliminary data.</text>
</comment>
<evidence type="ECO:0000256" key="7">
    <source>
        <dbReference type="ARBA" id="ARBA00023204"/>
    </source>
</evidence>
<dbReference type="RefSeq" id="XP_018714424.1">
    <property type="nucleotide sequence ID" value="XM_018854535.1"/>
</dbReference>
<evidence type="ECO:0000259" key="10">
    <source>
        <dbReference type="Pfam" id="PF24105"/>
    </source>
</evidence>
<accession>A0A1A0HJC7</accession>
<dbReference type="STRING" id="869754.A0A1A0HJC7"/>
<dbReference type="GeneID" id="30027511"/>
<evidence type="ECO:0000313" key="12">
    <source>
        <dbReference type="Proteomes" id="UP000092555"/>
    </source>
</evidence>
<keyword evidence="12" id="KW-1185">Reference proteome</keyword>
<feature type="repeat" description="WD" evidence="9">
    <location>
        <begin position="122"/>
        <end position="163"/>
    </location>
</feature>
<evidence type="ECO:0000256" key="3">
    <source>
        <dbReference type="ARBA" id="ARBA00022574"/>
    </source>
</evidence>
<dbReference type="GO" id="GO:0006334">
    <property type="term" value="P:nucleosome assembly"/>
    <property type="evidence" value="ECO:0007669"/>
    <property type="project" value="TreeGrafter"/>
</dbReference>
<evidence type="ECO:0000256" key="1">
    <source>
        <dbReference type="ARBA" id="ARBA00004123"/>
    </source>
</evidence>
<dbReference type="InterPro" id="IPR001680">
    <property type="entry name" value="WD40_rpt"/>
</dbReference>
<comment type="similarity">
    <text evidence="2">Belongs to the WD repeat HIR1 family.</text>
</comment>
<keyword evidence="7" id="KW-0234">DNA repair</keyword>
<proteinExistence type="inferred from homology"/>
<dbReference type="GO" id="GO:0033186">
    <property type="term" value="C:CAF-1 complex"/>
    <property type="evidence" value="ECO:0007669"/>
    <property type="project" value="TreeGrafter"/>
</dbReference>
<protein>
    <submittedName>
        <fullName evidence="11">WD40 repeat-like protein</fullName>
    </submittedName>
</protein>
<keyword evidence="8" id="KW-0539">Nucleus</keyword>
<evidence type="ECO:0000256" key="8">
    <source>
        <dbReference type="ARBA" id="ARBA00023242"/>
    </source>
</evidence>
<evidence type="ECO:0000256" key="5">
    <source>
        <dbReference type="ARBA" id="ARBA00022763"/>
    </source>
</evidence>
<feature type="domain" description="CAF1B/HIR1 beta-propeller" evidence="10">
    <location>
        <begin position="5"/>
        <end position="395"/>
    </location>
</feature>
<dbReference type="InterPro" id="IPR055410">
    <property type="entry name" value="Beta-prop_CAF1B_HIR1"/>
</dbReference>
<dbReference type="Pfam" id="PF24105">
    <property type="entry name" value="Beta-prop_CAF1B_HIR1"/>
    <property type="match status" value="1"/>
</dbReference>
<dbReference type="InterPro" id="IPR036322">
    <property type="entry name" value="WD40_repeat_dom_sf"/>
</dbReference>
<dbReference type="GO" id="GO:0006335">
    <property type="term" value="P:DNA replication-dependent chromatin assembly"/>
    <property type="evidence" value="ECO:0007669"/>
    <property type="project" value="InterPro"/>
</dbReference>
<dbReference type="InterPro" id="IPR045145">
    <property type="entry name" value="PTHR15271"/>
</dbReference>
<feature type="repeat" description="WD" evidence="9">
    <location>
        <begin position="164"/>
        <end position="205"/>
    </location>
</feature>
<dbReference type="PANTHER" id="PTHR15271:SF4">
    <property type="entry name" value="CHROMATIN ASSEMBLY FACTOR 1 SUBUNIT B"/>
    <property type="match status" value="1"/>
</dbReference>
<dbReference type="PANTHER" id="PTHR15271">
    <property type="entry name" value="CHROMATIN ASSEMBLY FACTOR 1 SUBUNIT B"/>
    <property type="match status" value="1"/>
</dbReference>
<name>A0A1A0HJC7_9ASCO</name>
<dbReference type="PROSITE" id="PS50082">
    <property type="entry name" value="WD_REPEATS_2"/>
    <property type="match status" value="3"/>
</dbReference>
<dbReference type="AlphaFoldDB" id="A0A1A0HJC7"/>
<reference evidence="11 12" key="1">
    <citation type="submission" date="2016-05" db="EMBL/GenBank/DDBJ databases">
        <title>Comparative genomics of biotechnologically important yeasts.</title>
        <authorList>
            <consortium name="DOE Joint Genome Institute"/>
            <person name="Riley R."/>
            <person name="Haridas S."/>
            <person name="Wolfe K.H."/>
            <person name="Lopes M.R."/>
            <person name="Hittinger C.T."/>
            <person name="Goker M."/>
            <person name="Salamov A."/>
            <person name="Wisecaver J."/>
            <person name="Long T.M."/>
            <person name="Aerts A.L."/>
            <person name="Barry K."/>
            <person name="Choi C."/>
            <person name="Clum A."/>
            <person name="Coughlan A.Y."/>
            <person name="Deshpande S."/>
            <person name="Douglass A.P."/>
            <person name="Hanson S.J."/>
            <person name="Klenk H.-P."/>
            <person name="LaButti K."/>
            <person name="Lapidus A."/>
            <person name="Lindquist E."/>
            <person name="Lipzen A."/>
            <person name="Meier-kolthoff J.P."/>
            <person name="Ohm R.A."/>
            <person name="Otillar R.P."/>
            <person name="Pangilinan J."/>
            <person name="Peng Y."/>
            <person name="Rokas A."/>
            <person name="Rosa C.A."/>
            <person name="Scheuner C."/>
            <person name="Sibirny A.A."/>
            <person name="Slot J.C."/>
            <person name="Stielow J.B."/>
            <person name="Sun H."/>
            <person name="Kurtzman C.P."/>
            <person name="Blackwell M."/>
            <person name="Grigoriev I.V."/>
            <person name="Jeffries T.W."/>
        </authorList>
    </citation>
    <scope>NUCLEOTIDE SEQUENCE [LARGE SCALE GENOMIC DNA]</scope>
    <source>
        <strain evidence="11 12">NRRL YB-4993</strain>
    </source>
</reference>
<organism evidence="11 12">
    <name type="scientific">Metschnikowia bicuspidata var. bicuspidata NRRL YB-4993</name>
    <dbReference type="NCBI Taxonomy" id="869754"/>
    <lineage>
        <taxon>Eukaryota</taxon>
        <taxon>Fungi</taxon>
        <taxon>Dikarya</taxon>
        <taxon>Ascomycota</taxon>
        <taxon>Saccharomycotina</taxon>
        <taxon>Pichiomycetes</taxon>
        <taxon>Metschnikowiaceae</taxon>
        <taxon>Metschnikowia</taxon>
    </lineage>
</organism>
<keyword evidence="6" id="KW-0156">Chromatin regulator</keyword>
<dbReference type="PROSITE" id="PS50294">
    <property type="entry name" value="WD_REPEATS_REGION"/>
    <property type="match status" value="1"/>
</dbReference>
<keyword evidence="4" id="KW-0677">Repeat</keyword>
<dbReference type="SUPFAM" id="SSF50978">
    <property type="entry name" value="WD40 repeat-like"/>
    <property type="match status" value="1"/>
</dbReference>
<keyword evidence="5" id="KW-0227">DNA damage</keyword>
<feature type="repeat" description="WD" evidence="9">
    <location>
        <begin position="65"/>
        <end position="99"/>
    </location>
</feature>
<sequence length="395" mass="44092">MLSATIAIHWHDDGHPVYSLDIQPSNQLDSRLATAGGDKNVRIWRIRYSETGDPQDTSVEYLSTLRKHTQAVNVVRFDRSGKLLASGGDDGMLIIWTLSKTIVHDFGVQDDEMKESWIVHQIHNSNLEIYDISWSPDSKSIATGSMDNTTKIFNVLTGQKEMEISDHSHYVQGIAWDPLNKFFATQSADRSVNIYTIAMNKGSSNSQLSTSLLSKLMKAETPLFKVQLATKLNYLYHSENLQSFFRRLAFSPDGSLLLVPLGIYKYENCRDDTLDGSIETGLLNTVYIYTRTGLNQSPVCHLPGLSKPAIAVAFCPTMFELSGDENPPVFALPYKMVFAVATHDAVIIYDTERLRPLGILSNLHYLSITDLCWNADGQSLMISSAEGFCSVITFD</sequence>
<evidence type="ECO:0000313" key="11">
    <source>
        <dbReference type="EMBL" id="OBA23943.1"/>
    </source>
</evidence>
<keyword evidence="3 9" id="KW-0853">WD repeat</keyword>
<dbReference type="OrthoDB" id="71227at2759"/>
<evidence type="ECO:0000256" key="4">
    <source>
        <dbReference type="ARBA" id="ARBA00022737"/>
    </source>
</evidence>